<feature type="binding site" evidence="7">
    <location>
        <position position="135"/>
    </location>
    <ligand>
        <name>substrate</name>
    </ligand>
</feature>
<keyword evidence="5 7" id="KW-0067">ATP-binding</keyword>
<dbReference type="GO" id="GO:0004765">
    <property type="term" value="F:shikimate kinase activity"/>
    <property type="evidence" value="ECO:0007669"/>
    <property type="project" value="UniProtKB-EC"/>
</dbReference>
<keyword evidence="3 7" id="KW-0547">Nucleotide-binding</keyword>
<evidence type="ECO:0000256" key="6">
    <source>
        <dbReference type="ARBA" id="ARBA00023141"/>
    </source>
</evidence>
<comment type="caution">
    <text evidence="8">The sequence shown here is derived from an EMBL/GenBank/DDBJ whole genome shotgun (WGS) entry which is preliminary data.</text>
</comment>
<evidence type="ECO:0000256" key="5">
    <source>
        <dbReference type="ARBA" id="ARBA00022840"/>
    </source>
</evidence>
<dbReference type="RefSeq" id="WP_322133313.1">
    <property type="nucleotide sequence ID" value="NZ_CP085036.1"/>
</dbReference>
<comment type="subcellular location">
    <subcellularLocation>
        <location evidence="7">Cytoplasm</location>
    </subcellularLocation>
</comment>
<reference evidence="8 9" key="1">
    <citation type="submission" date="2023-04" db="EMBL/GenBank/DDBJ databases">
        <title>Genome Encyclopedia of Bacteria and Archaea VI: Functional Genomics of Type Strains.</title>
        <authorList>
            <person name="Whitman W."/>
        </authorList>
    </citation>
    <scope>NUCLEOTIDE SEQUENCE [LARGE SCALE GENOMIC DNA]</scope>
    <source>
        <strain evidence="8 9">SG_E_30_P1</strain>
    </source>
</reference>
<keyword evidence="6 7" id="KW-0057">Aromatic amino acid biosynthesis</keyword>
<evidence type="ECO:0000256" key="4">
    <source>
        <dbReference type="ARBA" id="ARBA00022777"/>
    </source>
</evidence>
<evidence type="ECO:0000256" key="3">
    <source>
        <dbReference type="ARBA" id="ARBA00022741"/>
    </source>
</evidence>
<proteinExistence type="inferred from homology"/>
<feature type="binding site" evidence="7">
    <location>
        <position position="118"/>
    </location>
    <ligand>
        <name>ATP</name>
        <dbReference type="ChEBI" id="CHEBI:30616"/>
    </ligand>
</feature>
<feature type="binding site" evidence="7">
    <location>
        <begin position="16"/>
        <end position="21"/>
    </location>
    <ligand>
        <name>ATP</name>
        <dbReference type="ChEBI" id="CHEBI:30616"/>
    </ligand>
</feature>
<dbReference type="Gene3D" id="3.40.50.300">
    <property type="entry name" value="P-loop containing nucleotide triphosphate hydrolases"/>
    <property type="match status" value="1"/>
</dbReference>
<keyword evidence="7" id="KW-0963">Cytoplasm</keyword>
<dbReference type="HAMAP" id="MF_00109">
    <property type="entry name" value="Shikimate_kinase"/>
    <property type="match status" value="1"/>
</dbReference>
<keyword evidence="9" id="KW-1185">Reference proteome</keyword>
<feature type="binding site" evidence="7">
    <location>
        <position position="61"/>
    </location>
    <ligand>
        <name>substrate</name>
    </ligand>
</feature>
<keyword evidence="2 7" id="KW-0808">Transferase</keyword>
<evidence type="ECO:0000256" key="1">
    <source>
        <dbReference type="ARBA" id="ARBA00022605"/>
    </source>
</evidence>
<dbReference type="PANTHER" id="PTHR21087">
    <property type="entry name" value="SHIKIMATE KINASE"/>
    <property type="match status" value="1"/>
</dbReference>
<dbReference type="CDD" id="cd00464">
    <property type="entry name" value="SK"/>
    <property type="match status" value="1"/>
</dbReference>
<keyword evidence="1 7" id="KW-0028">Amino-acid biosynthesis</keyword>
<gene>
    <name evidence="7" type="primary">aroK</name>
    <name evidence="8" type="ORF">M2152_001170</name>
</gene>
<evidence type="ECO:0000256" key="2">
    <source>
        <dbReference type="ARBA" id="ARBA00022679"/>
    </source>
</evidence>
<dbReference type="InterPro" id="IPR027417">
    <property type="entry name" value="P-loop_NTPase"/>
</dbReference>
<comment type="subunit">
    <text evidence="7">Monomer.</text>
</comment>
<dbReference type="PANTHER" id="PTHR21087:SF16">
    <property type="entry name" value="SHIKIMATE KINASE 1, CHLOROPLASTIC"/>
    <property type="match status" value="1"/>
</dbReference>
<dbReference type="SUPFAM" id="SSF52540">
    <property type="entry name" value="P-loop containing nucleoside triphosphate hydrolases"/>
    <property type="match status" value="1"/>
</dbReference>
<keyword evidence="7" id="KW-0460">Magnesium</keyword>
<keyword evidence="4 7" id="KW-0418">Kinase</keyword>
<sequence length="169" mass="17999">MSEVGSPAVVLIGAPGAGKTRTGKRLARLLEVPIIDTDSVIVERHGPIADIFDTYGEAVFRRWEREAVAEALTQPAIVTLGGGAVLDSETQADLEGLPVVQLTISAEAVERRIAGGKRPLVRGGVGAWSDLVARRQPIYDRLADLTIDTSTVPLDGVAHTIADWLENRA</sequence>
<keyword evidence="7" id="KW-0479">Metal-binding</keyword>
<comment type="catalytic activity">
    <reaction evidence="7">
        <text>shikimate + ATP = 3-phosphoshikimate + ADP + H(+)</text>
        <dbReference type="Rhea" id="RHEA:13121"/>
        <dbReference type="ChEBI" id="CHEBI:15378"/>
        <dbReference type="ChEBI" id="CHEBI:30616"/>
        <dbReference type="ChEBI" id="CHEBI:36208"/>
        <dbReference type="ChEBI" id="CHEBI:145989"/>
        <dbReference type="ChEBI" id="CHEBI:456216"/>
        <dbReference type="EC" id="2.7.1.71"/>
    </reaction>
</comment>
<dbReference type="EC" id="2.7.1.71" evidence="7"/>
<dbReference type="PRINTS" id="PR01100">
    <property type="entry name" value="SHIKIMTKNASE"/>
</dbReference>
<accession>A0ABT6KLV7</accession>
<dbReference type="EMBL" id="JARXVQ010000001">
    <property type="protein sequence ID" value="MDH6180988.1"/>
    <property type="molecule type" value="Genomic_DNA"/>
</dbReference>
<evidence type="ECO:0000256" key="7">
    <source>
        <dbReference type="HAMAP-Rule" id="MF_00109"/>
    </source>
</evidence>
<feature type="binding site" evidence="7">
    <location>
        <position position="82"/>
    </location>
    <ligand>
        <name>substrate</name>
    </ligand>
</feature>
<name>A0ABT6KLV7_9MICO</name>
<dbReference type="Pfam" id="PF01202">
    <property type="entry name" value="SKI"/>
    <property type="match status" value="1"/>
</dbReference>
<evidence type="ECO:0000313" key="9">
    <source>
        <dbReference type="Proteomes" id="UP001160142"/>
    </source>
</evidence>
<dbReference type="Proteomes" id="UP001160142">
    <property type="component" value="Unassembled WGS sequence"/>
</dbReference>
<feature type="binding site" evidence="7">
    <location>
        <position position="20"/>
    </location>
    <ligand>
        <name>Mg(2+)</name>
        <dbReference type="ChEBI" id="CHEBI:18420"/>
    </ligand>
</feature>
<feature type="binding site" evidence="7">
    <location>
        <position position="38"/>
    </location>
    <ligand>
        <name>substrate</name>
    </ligand>
</feature>
<comment type="cofactor">
    <cofactor evidence="7">
        <name>Mg(2+)</name>
        <dbReference type="ChEBI" id="CHEBI:18420"/>
    </cofactor>
    <text evidence="7">Binds 1 Mg(2+) ion per subunit.</text>
</comment>
<protein>
    <recommendedName>
        <fullName evidence="7">Shikimate kinase</fullName>
        <shortName evidence="7">SK</shortName>
        <ecNumber evidence="7">2.7.1.71</ecNumber>
    </recommendedName>
</protein>
<comment type="caution">
    <text evidence="7">Lacks conserved residue(s) required for the propagation of feature annotation.</text>
</comment>
<dbReference type="InterPro" id="IPR031322">
    <property type="entry name" value="Shikimate/glucono_kinase"/>
</dbReference>
<comment type="function">
    <text evidence="7">Catalyzes the specific phosphorylation of the 3-hydroxyl group of shikimic acid using ATP as a cosubstrate.</text>
</comment>
<evidence type="ECO:0000313" key="8">
    <source>
        <dbReference type="EMBL" id="MDH6180988.1"/>
    </source>
</evidence>
<comment type="similarity">
    <text evidence="7">Belongs to the shikimate kinase family.</text>
</comment>
<comment type="pathway">
    <text evidence="7">Metabolic intermediate biosynthesis; chorismate biosynthesis; chorismate from D-erythrose 4-phosphate and phosphoenolpyruvate: step 5/7.</text>
</comment>
<dbReference type="InterPro" id="IPR000623">
    <property type="entry name" value="Shikimate_kinase/TSH1"/>
</dbReference>
<organism evidence="8 9">
    <name type="scientific">Antiquaquibacter oligotrophicus</name>
    <dbReference type="NCBI Taxonomy" id="2880260"/>
    <lineage>
        <taxon>Bacteria</taxon>
        <taxon>Bacillati</taxon>
        <taxon>Actinomycetota</taxon>
        <taxon>Actinomycetes</taxon>
        <taxon>Micrococcales</taxon>
        <taxon>Microbacteriaceae</taxon>
        <taxon>Antiquaquibacter</taxon>
    </lineage>
</organism>